<gene>
    <name evidence="1" type="ORF">H9660_02970</name>
</gene>
<evidence type="ECO:0000313" key="1">
    <source>
        <dbReference type="EMBL" id="MBD7914098.1"/>
    </source>
</evidence>
<accession>A0ABR8Q100</accession>
<dbReference type="PANTHER" id="PTHR34374:SF1">
    <property type="entry name" value="LARGE RIBOSOMAL RNA SUBUNIT ACCUMULATION PROTEIN YCED HOMOLOG 1, CHLOROPLASTIC"/>
    <property type="match status" value="1"/>
</dbReference>
<keyword evidence="2" id="KW-1185">Reference proteome</keyword>
<name>A0ABR8Q100_9CLOT</name>
<proteinExistence type="predicted"/>
<organism evidence="1 2">
    <name type="scientific">Clostridium gallinarum</name>
    <dbReference type="NCBI Taxonomy" id="2762246"/>
    <lineage>
        <taxon>Bacteria</taxon>
        <taxon>Bacillati</taxon>
        <taxon>Bacillota</taxon>
        <taxon>Clostridia</taxon>
        <taxon>Eubacteriales</taxon>
        <taxon>Clostridiaceae</taxon>
        <taxon>Clostridium</taxon>
    </lineage>
</organism>
<dbReference type="PANTHER" id="PTHR34374">
    <property type="entry name" value="LARGE RIBOSOMAL RNA SUBUNIT ACCUMULATION PROTEIN YCED HOMOLOG 1, CHLOROPLASTIC"/>
    <property type="match status" value="1"/>
</dbReference>
<dbReference type="EMBL" id="JACSQZ010000007">
    <property type="protein sequence ID" value="MBD7914098.1"/>
    <property type="molecule type" value="Genomic_DNA"/>
</dbReference>
<sequence length="169" mass="19132">MIIQFSDLISSKNRKKEVNITYDLAPLYFDGEKIEAVEALKVVGNVISNSDVLTLKASIKTSLKLHCSRCLEAFIYPIDIDIEERFTNNKELQNDEEIIFVDSNTFDIAKFVENVIISTLPIKRLCTDSCKGLCYQCGKNLNEGSCHCETNDVDLRLAKLQELFGNKEV</sequence>
<reference evidence="1 2" key="1">
    <citation type="submission" date="2020-08" db="EMBL/GenBank/DDBJ databases">
        <title>A Genomic Blueprint of the Chicken Gut Microbiome.</title>
        <authorList>
            <person name="Gilroy R."/>
            <person name="Ravi A."/>
            <person name="Getino M."/>
            <person name="Pursley I."/>
            <person name="Horton D.L."/>
            <person name="Alikhan N.-F."/>
            <person name="Baker D."/>
            <person name="Gharbi K."/>
            <person name="Hall N."/>
            <person name="Watson M."/>
            <person name="Adriaenssens E.M."/>
            <person name="Foster-Nyarko E."/>
            <person name="Jarju S."/>
            <person name="Secka A."/>
            <person name="Antonio M."/>
            <person name="Oren A."/>
            <person name="Chaudhuri R."/>
            <person name="La Ragione R.M."/>
            <person name="Hildebrand F."/>
            <person name="Pallen M.J."/>
        </authorList>
    </citation>
    <scope>NUCLEOTIDE SEQUENCE [LARGE SCALE GENOMIC DNA]</scope>
    <source>
        <strain evidence="1 2">Sa3CUN1</strain>
    </source>
</reference>
<dbReference type="Pfam" id="PF02620">
    <property type="entry name" value="YceD"/>
    <property type="match status" value="1"/>
</dbReference>
<dbReference type="Proteomes" id="UP000640335">
    <property type="component" value="Unassembled WGS sequence"/>
</dbReference>
<dbReference type="RefSeq" id="WP_191748392.1">
    <property type="nucleotide sequence ID" value="NZ_JACSQZ010000007.1"/>
</dbReference>
<dbReference type="InterPro" id="IPR003772">
    <property type="entry name" value="YceD"/>
</dbReference>
<comment type="caution">
    <text evidence="1">The sequence shown here is derived from an EMBL/GenBank/DDBJ whole genome shotgun (WGS) entry which is preliminary data.</text>
</comment>
<protein>
    <submittedName>
        <fullName evidence="1">DUF177 domain-containing protein</fullName>
    </submittedName>
</protein>
<evidence type="ECO:0000313" key="2">
    <source>
        <dbReference type="Proteomes" id="UP000640335"/>
    </source>
</evidence>